<evidence type="ECO:0000256" key="3">
    <source>
        <dbReference type="ARBA" id="ARBA00022630"/>
    </source>
</evidence>
<dbReference type="SUPFAM" id="SSF51412">
    <property type="entry name" value="Inosine monophosphate dehydrogenase (IMPDH)"/>
    <property type="match status" value="1"/>
</dbReference>
<evidence type="ECO:0000256" key="2">
    <source>
        <dbReference type="ARBA" id="ARBA00013457"/>
    </source>
</evidence>
<evidence type="ECO:0000256" key="1">
    <source>
        <dbReference type="ARBA" id="ARBA00003535"/>
    </source>
</evidence>
<evidence type="ECO:0000313" key="6">
    <source>
        <dbReference type="EMBL" id="OOL81813.1"/>
    </source>
</evidence>
<keyword evidence="4" id="KW-0288">FMN</keyword>
<dbReference type="Proteomes" id="UP000190409">
    <property type="component" value="Unassembled WGS sequence"/>
</dbReference>
<dbReference type="CDD" id="cd04730">
    <property type="entry name" value="NPD_like"/>
    <property type="match status" value="1"/>
</dbReference>
<keyword evidence="5" id="KW-0560">Oxidoreductase</keyword>
<reference evidence="6 7" key="1">
    <citation type="submission" date="2017-01" db="EMBL/GenBank/DDBJ databases">
        <title>Complete Genome Sequence of Dolosigranulum pigrum isolated from a Patient with interstitial lung disease.</title>
        <authorList>
            <person name="Mukhopadhyay R."/>
            <person name="Joaquin J."/>
            <person name="Hogue R."/>
            <person name="Fitzgerald S."/>
            <person name="Jospin G."/>
            <person name="Eisen J.A."/>
            <person name="Chaturvedi V."/>
        </authorList>
    </citation>
    <scope>NUCLEOTIDE SEQUENCE [LARGE SCALE GENOMIC DNA]</scope>
    <source>
        <strain evidence="6 7">15S00348</strain>
    </source>
</reference>
<dbReference type="Gene3D" id="3.20.20.70">
    <property type="entry name" value="Aldolase class I"/>
    <property type="match status" value="1"/>
</dbReference>
<dbReference type="PANTHER" id="PTHR32332">
    <property type="entry name" value="2-NITROPROPANE DIOXYGENASE"/>
    <property type="match status" value="1"/>
</dbReference>
<dbReference type="GO" id="GO:0018580">
    <property type="term" value="F:nitronate monooxygenase activity"/>
    <property type="evidence" value="ECO:0007669"/>
    <property type="project" value="InterPro"/>
</dbReference>
<dbReference type="EMBL" id="MUYF01000003">
    <property type="protein sequence ID" value="OOL81813.1"/>
    <property type="molecule type" value="Genomic_DNA"/>
</dbReference>
<evidence type="ECO:0000256" key="4">
    <source>
        <dbReference type="ARBA" id="ARBA00022643"/>
    </source>
</evidence>
<evidence type="ECO:0000313" key="7">
    <source>
        <dbReference type="Proteomes" id="UP000190409"/>
    </source>
</evidence>
<keyword evidence="3" id="KW-0285">Flavoprotein</keyword>
<accession>A0A1S8KQ96</accession>
<dbReference type="PANTHER" id="PTHR32332:SF20">
    <property type="entry name" value="2-NITROPROPANE DIOXYGENASE-LIKE PROTEIN"/>
    <property type="match status" value="1"/>
</dbReference>
<organism evidence="6 7">
    <name type="scientific">Dolosigranulum pigrum</name>
    <dbReference type="NCBI Taxonomy" id="29394"/>
    <lineage>
        <taxon>Bacteria</taxon>
        <taxon>Bacillati</taxon>
        <taxon>Bacillota</taxon>
        <taxon>Bacilli</taxon>
        <taxon>Lactobacillales</taxon>
        <taxon>Carnobacteriaceae</taxon>
        <taxon>Dolosigranulum</taxon>
    </lineage>
</organism>
<comment type="caution">
    <text evidence="6">The sequence shown here is derived from an EMBL/GenBank/DDBJ whole genome shotgun (WGS) entry which is preliminary data.</text>
</comment>
<gene>
    <name evidence="6" type="ORF">BWX42_08980</name>
</gene>
<proteinExistence type="predicted"/>
<dbReference type="InterPro" id="IPR004136">
    <property type="entry name" value="NMO"/>
</dbReference>
<protein>
    <recommendedName>
        <fullName evidence="2">Probable nitronate monooxygenase</fullName>
    </recommendedName>
</protein>
<dbReference type="Pfam" id="PF03060">
    <property type="entry name" value="NMO"/>
    <property type="match status" value="2"/>
</dbReference>
<dbReference type="AlphaFoldDB" id="A0A1S8KQ96"/>
<dbReference type="GO" id="GO:0051213">
    <property type="term" value="F:dioxygenase activity"/>
    <property type="evidence" value="ECO:0007669"/>
    <property type="project" value="UniProtKB-KW"/>
</dbReference>
<sequence>MTKPLTELLGIQYPIIQGGMARISDSTLVSAVSEAGGFGVLTSVGYTKEELRQEIRRVKSLTERPFGVNLMLQQDNIPELVEVILTEKVTAVTTGAGSPKAFAAELQAAGIKVIPVVSQVKHAVKMAKLGVDAIIAEGYEAGGHVGLTATLPLIQQLRKEVELPIIAAGGIGSGEAILAMEALGAIGVQIGSLFLTAEECALGQRYKQALIDADDVATALTGLSWGLPVRNIANELIQDCLKKEFSGANYEAIRSMLYESYVRAVEQDDVERGSVMTGQIAGIIDRIQPAATIIETLMASYHEAKERI</sequence>
<dbReference type="InterPro" id="IPR013785">
    <property type="entry name" value="Aldolase_TIM"/>
</dbReference>
<keyword evidence="6" id="KW-0223">Dioxygenase</keyword>
<name>A0A1S8KQ96_9LACT</name>
<comment type="function">
    <text evidence="1">Nitronate monooxygenase that uses molecular oxygen to catalyze the oxidative denitrification of alkyl nitronates. Acts on propionate 3-nitronate (P3N), the presumed physiological substrate. Probably functions in the detoxification of P3N, a metabolic poison produced by plants and fungi as a defense mechanism.</text>
</comment>
<evidence type="ECO:0000256" key="5">
    <source>
        <dbReference type="ARBA" id="ARBA00023002"/>
    </source>
</evidence>